<dbReference type="AlphaFoldDB" id="A0AAV9ESA5"/>
<evidence type="ECO:0000313" key="4">
    <source>
        <dbReference type="EMBL" id="KAK1316505.1"/>
    </source>
</evidence>
<comment type="caution">
    <text evidence="4">The sequence shown here is derived from an EMBL/GenBank/DDBJ whole genome shotgun (WGS) entry which is preliminary data.</text>
</comment>
<evidence type="ECO:0000256" key="2">
    <source>
        <dbReference type="ARBA" id="ARBA00022803"/>
    </source>
</evidence>
<evidence type="ECO:0000256" key="3">
    <source>
        <dbReference type="PROSITE-ProRule" id="PRU00339"/>
    </source>
</evidence>
<dbReference type="PANTHER" id="PTHR44858:SF1">
    <property type="entry name" value="UDP-N-ACETYLGLUCOSAMINE--PEPTIDE N-ACETYLGLUCOSAMINYLTRANSFERASE SPINDLY-RELATED"/>
    <property type="match status" value="1"/>
</dbReference>
<reference evidence="4" key="1">
    <citation type="journal article" date="2023" name="Nat. Commun.">
        <title>Diploid and tetraploid genomes of Acorus and the evolution of monocots.</title>
        <authorList>
            <person name="Ma L."/>
            <person name="Liu K.W."/>
            <person name="Li Z."/>
            <person name="Hsiao Y.Y."/>
            <person name="Qi Y."/>
            <person name="Fu T."/>
            <person name="Tang G.D."/>
            <person name="Zhang D."/>
            <person name="Sun W.H."/>
            <person name="Liu D.K."/>
            <person name="Li Y."/>
            <person name="Chen G.Z."/>
            <person name="Liu X.D."/>
            <person name="Liao X.Y."/>
            <person name="Jiang Y.T."/>
            <person name="Yu X."/>
            <person name="Hao Y."/>
            <person name="Huang J."/>
            <person name="Zhao X.W."/>
            <person name="Ke S."/>
            <person name="Chen Y.Y."/>
            <person name="Wu W.L."/>
            <person name="Hsu J.L."/>
            <person name="Lin Y.F."/>
            <person name="Huang M.D."/>
            <person name="Li C.Y."/>
            <person name="Huang L."/>
            <person name="Wang Z.W."/>
            <person name="Zhao X."/>
            <person name="Zhong W.Y."/>
            <person name="Peng D.H."/>
            <person name="Ahmad S."/>
            <person name="Lan S."/>
            <person name="Zhang J.S."/>
            <person name="Tsai W.C."/>
            <person name="Van de Peer Y."/>
            <person name="Liu Z.J."/>
        </authorList>
    </citation>
    <scope>NUCLEOTIDE SEQUENCE</scope>
    <source>
        <strain evidence="4">CP</strain>
    </source>
</reference>
<evidence type="ECO:0000313" key="5">
    <source>
        <dbReference type="Proteomes" id="UP001180020"/>
    </source>
</evidence>
<dbReference type="PROSITE" id="PS50005">
    <property type="entry name" value="TPR"/>
    <property type="match status" value="1"/>
</dbReference>
<protein>
    <submittedName>
        <fullName evidence="4">Uncharacterized protein</fullName>
    </submittedName>
</protein>
<dbReference type="InterPro" id="IPR011990">
    <property type="entry name" value="TPR-like_helical_dom_sf"/>
</dbReference>
<organism evidence="4 5">
    <name type="scientific">Acorus calamus</name>
    <name type="common">Sweet flag</name>
    <dbReference type="NCBI Taxonomy" id="4465"/>
    <lineage>
        <taxon>Eukaryota</taxon>
        <taxon>Viridiplantae</taxon>
        <taxon>Streptophyta</taxon>
        <taxon>Embryophyta</taxon>
        <taxon>Tracheophyta</taxon>
        <taxon>Spermatophyta</taxon>
        <taxon>Magnoliopsida</taxon>
        <taxon>Liliopsida</taxon>
        <taxon>Acoraceae</taxon>
        <taxon>Acorus</taxon>
    </lineage>
</organism>
<name>A0AAV9ESA5_ACOCL</name>
<gene>
    <name evidence="4" type="ORF">QJS10_CPA05g01481</name>
</gene>
<reference evidence="4" key="2">
    <citation type="submission" date="2023-06" db="EMBL/GenBank/DDBJ databases">
        <authorList>
            <person name="Ma L."/>
            <person name="Liu K.-W."/>
            <person name="Li Z."/>
            <person name="Hsiao Y.-Y."/>
            <person name="Qi Y."/>
            <person name="Fu T."/>
            <person name="Tang G."/>
            <person name="Zhang D."/>
            <person name="Sun W.-H."/>
            <person name="Liu D.-K."/>
            <person name="Li Y."/>
            <person name="Chen G.-Z."/>
            <person name="Liu X.-D."/>
            <person name="Liao X.-Y."/>
            <person name="Jiang Y.-T."/>
            <person name="Yu X."/>
            <person name="Hao Y."/>
            <person name="Huang J."/>
            <person name="Zhao X.-W."/>
            <person name="Ke S."/>
            <person name="Chen Y.-Y."/>
            <person name="Wu W.-L."/>
            <person name="Hsu J.-L."/>
            <person name="Lin Y.-F."/>
            <person name="Huang M.-D."/>
            <person name="Li C.-Y."/>
            <person name="Huang L."/>
            <person name="Wang Z.-W."/>
            <person name="Zhao X."/>
            <person name="Zhong W.-Y."/>
            <person name="Peng D.-H."/>
            <person name="Ahmad S."/>
            <person name="Lan S."/>
            <person name="Zhang J.-S."/>
            <person name="Tsai W.-C."/>
            <person name="Van De Peer Y."/>
            <person name="Liu Z.-J."/>
        </authorList>
    </citation>
    <scope>NUCLEOTIDE SEQUENCE</scope>
    <source>
        <strain evidence="4">CP</strain>
        <tissue evidence="4">Leaves</tissue>
    </source>
</reference>
<keyword evidence="1" id="KW-0677">Repeat</keyword>
<dbReference type="Pfam" id="PF13432">
    <property type="entry name" value="TPR_16"/>
    <property type="match status" value="1"/>
</dbReference>
<proteinExistence type="predicted"/>
<accession>A0AAV9ESA5</accession>
<dbReference type="SUPFAM" id="SSF48452">
    <property type="entry name" value="TPR-like"/>
    <property type="match status" value="1"/>
</dbReference>
<dbReference type="InterPro" id="IPR050498">
    <property type="entry name" value="Ycf3"/>
</dbReference>
<evidence type="ECO:0000256" key="1">
    <source>
        <dbReference type="ARBA" id="ARBA00022737"/>
    </source>
</evidence>
<dbReference type="InterPro" id="IPR019734">
    <property type="entry name" value="TPR_rpt"/>
</dbReference>
<dbReference type="Proteomes" id="UP001180020">
    <property type="component" value="Unassembled WGS sequence"/>
</dbReference>
<feature type="repeat" description="TPR" evidence="3">
    <location>
        <begin position="172"/>
        <end position="205"/>
    </location>
</feature>
<sequence>MFSVEALTQALILLLALLLLLALQKLPTRALSALRRRGRAAADARRHFIHGADLLARARSRSNSGNPSASLSLARSASAEADKALLIDPKDAASHILKALSLDLLGRKIPAIRSLDAALSPAAARSLSERERGDALFKRAELRLVIAGRRKRRVEEAAADLEEAVRLSPENVGAWCLLGECLEEKGLREEARAAYEAAVRVDPVSVKAKEGLDRFR</sequence>
<dbReference type="Gene3D" id="1.25.40.10">
    <property type="entry name" value="Tetratricopeptide repeat domain"/>
    <property type="match status" value="1"/>
</dbReference>
<keyword evidence="2 3" id="KW-0802">TPR repeat</keyword>
<dbReference type="SMART" id="SM00028">
    <property type="entry name" value="TPR"/>
    <property type="match status" value="2"/>
</dbReference>
<keyword evidence="5" id="KW-1185">Reference proteome</keyword>
<dbReference type="PANTHER" id="PTHR44858">
    <property type="entry name" value="TETRATRICOPEPTIDE REPEAT PROTEIN 6"/>
    <property type="match status" value="1"/>
</dbReference>
<dbReference type="EMBL" id="JAUJYO010000005">
    <property type="protein sequence ID" value="KAK1316505.1"/>
    <property type="molecule type" value="Genomic_DNA"/>
</dbReference>